<dbReference type="OrthoDB" id="7179697at2"/>
<evidence type="ECO:0000313" key="14">
    <source>
        <dbReference type="EMBL" id="QDO98246.1"/>
    </source>
</evidence>
<evidence type="ECO:0000256" key="11">
    <source>
        <dbReference type="SAM" id="Coils"/>
    </source>
</evidence>
<feature type="transmembrane region" description="Helical" evidence="12">
    <location>
        <begin position="186"/>
        <end position="211"/>
    </location>
</feature>
<feature type="transmembrane region" description="Helical" evidence="12">
    <location>
        <begin position="24"/>
        <end position="45"/>
    </location>
</feature>
<evidence type="ECO:0000313" key="15">
    <source>
        <dbReference type="Proteomes" id="UP000317496"/>
    </source>
</evidence>
<dbReference type="SMART" id="SM00388">
    <property type="entry name" value="HisKA"/>
    <property type="match status" value="1"/>
</dbReference>
<dbReference type="InterPro" id="IPR036890">
    <property type="entry name" value="HATPase_C_sf"/>
</dbReference>
<dbReference type="FunFam" id="3.30.565.10:FF:000006">
    <property type="entry name" value="Sensor histidine kinase WalK"/>
    <property type="match status" value="1"/>
</dbReference>
<proteinExistence type="predicted"/>
<dbReference type="InterPro" id="IPR003594">
    <property type="entry name" value="HATPase_dom"/>
</dbReference>
<comment type="catalytic activity">
    <reaction evidence="1">
        <text>ATP + protein L-histidine = ADP + protein N-phospho-L-histidine.</text>
        <dbReference type="EC" id="2.7.13.3"/>
    </reaction>
</comment>
<evidence type="ECO:0000256" key="2">
    <source>
        <dbReference type="ARBA" id="ARBA00004370"/>
    </source>
</evidence>
<keyword evidence="6" id="KW-0547">Nucleotide-binding</keyword>
<dbReference type="InterPro" id="IPR036097">
    <property type="entry name" value="HisK_dim/P_sf"/>
</dbReference>
<evidence type="ECO:0000256" key="7">
    <source>
        <dbReference type="ARBA" id="ARBA00022777"/>
    </source>
</evidence>
<evidence type="ECO:0000256" key="8">
    <source>
        <dbReference type="ARBA" id="ARBA00022840"/>
    </source>
</evidence>
<dbReference type="Gene3D" id="1.10.287.130">
    <property type="match status" value="1"/>
</dbReference>
<keyword evidence="8" id="KW-0067">ATP-binding</keyword>
<dbReference type="PANTHER" id="PTHR43047">
    <property type="entry name" value="TWO-COMPONENT HISTIDINE PROTEIN KINASE"/>
    <property type="match status" value="1"/>
</dbReference>
<keyword evidence="12" id="KW-0812">Transmembrane</keyword>
<name>A0A516H390_9PROT</name>
<dbReference type="PRINTS" id="PR00344">
    <property type="entry name" value="BCTRLSENSOR"/>
</dbReference>
<keyword evidence="10 12" id="KW-0472">Membrane</keyword>
<keyword evidence="12" id="KW-1133">Transmembrane helix</keyword>
<evidence type="ECO:0000259" key="13">
    <source>
        <dbReference type="PROSITE" id="PS50109"/>
    </source>
</evidence>
<keyword evidence="9" id="KW-0902">Two-component regulatory system</keyword>
<evidence type="ECO:0000256" key="1">
    <source>
        <dbReference type="ARBA" id="ARBA00000085"/>
    </source>
</evidence>
<accession>A0A516H390</accession>
<evidence type="ECO:0000256" key="3">
    <source>
        <dbReference type="ARBA" id="ARBA00012438"/>
    </source>
</evidence>
<dbReference type="InterPro" id="IPR003661">
    <property type="entry name" value="HisK_dim/P_dom"/>
</dbReference>
<dbReference type="Gene3D" id="3.30.565.10">
    <property type="entry name" value="Histidine kinase-like ATPase, C-terminal domain"/>
    <property type="match status" value="1"/>
</dbReference>
<keyword evidence="11" id="KW-0175">Coiled coil</keyword>
<dbReference type="SUPFAM" id="SSF47384">
    <property type="entry name" value="Homodimeric domain of signal transducing histidine kinase"/>
    <property type="match status" value="1"/>
</dbReference>
<keyword evidence="7" id="KW-0418">Kinase</keyword>
<dbReference type="FunFam" id="1.10.287.130:FF:000038">
    <property type="entry name" value="Sensory transduction histidine kinase"/>
    <property type="match status" value="1"/>
</dbReference>
<feature type="coiled-coil region" evidence="11">
    <location>
        <begin position="217"/>
        <end position="251"/>
    </location>
</feature>
<evidence type="ECO:0000256" key="9">
    <source>
        <dbReference type="ARBA" id="ARBA00023012"/>
    </source>
</evidence>
<dbReference type="Proteomes" id="UP000317496">
    <property type="component" value="Chromosome"/>
</dbReference>
<dbReference type="PROSITE" id="PS50109">
    <property type="entry name" value="HIS_KIN"/>
    <property type="match status" value="1"/>
</dbReference>
<protein>
    <recommendedName>
        <fullName evidence="3">histidine kinase</fullName>
        <ecNumber evidence="3">2.7.13.3</ecNumber>
    </recommendedName>
</protein>
<dbReference type="EMBL" id="CP041636">
    <property type="protein sequence ID" value="QDO98246.1"/>
    <property type="molecule type" value="Genomic_DNA"/>
</dbReference>
<keyword evidence="5" id="KW-0808">Transferase</keyword>
<dbReference type="KEGG" id="fer:FNB15_13625"/>
<evidence type="ECO:0000256" key="6">
    <source>
        <dbReference type="ARBA" id="ARBA00022741"/>
    </source>
</evidence>
<dbReference type="EC" id="2.7.13.3" evidence="3"/>
<dbReference type="InterPro" id="IPR004358">
    <property type="entry name" value="Sig_transdc_His_kin-like_C"/>
</dbReference>
<dbReference type="Pfam" id="PF00512">
    <property type="entry name" value="HisKA"/>
    <property type="match status" value="1"/>
</dbReference>
<dbReference type="InterPro" id="IPR005467">
    <property type="entry name" value="His_kinase_dom"/>
</dbReference>
<evidence type="ECO:0000256" key="5">
    <source>
        <dbReference type="ARBA" id="ARBA00022679"/>
    </source>
</evidence>
<comment type="subcellular location">
    <subcellularLocation>
        <location evidence="2">Membrane</location>
    </subcellularLocation>
</comment>
<feature type="domain" description="Histidine kinase" evidence="13">
    <location>
        <begin position="251"/>
        <end position="472"/>
    </location>
</feature>
<dbReference type="AlphaFoldDB" id="A0A516H390"/>
<dbReference type="CDD" id="cd00082">
    <property type="entry name" value="HisKA"/>
    <property type="match status" value="1"/>
</dbReference>
<dbReference type="SMART" id="SM00387">
    <property type="entry name" value="HATPase_c"/>
    <property type="match status" value="1"/>
</dbReference>
<keyword evidence="4" id="KW-0597">Phosphoprotein</keyword>
<keyword evidence="15" id="KW-1185">Reference proteome</keyword>
<gene>
    <name evidence="14" type="ORF">FNB15_13625</name>
</gene>
<sequence length="480" mass="52845">MPRRFKPRELSTHPDALAGAGRRFVLVLVGTVVALSVVLTSYFYIQQRENSSFSFQNVVWDGVQFRNEHQVFRVTLLERMAEAPGISSDDVQRRYDILFSRLHLMRDGQTAGIYRSDPELQVLLQRIEPMIRGWDRLLTAFLAGDRSAGLTIVEQSRGLDADFSTFTAGVNTIGVKRMELSRERLGSLNSVLIGAAVVTWLLVIGFAVALMRQLRATERTHAEMQAMTADLEQARREAEEASRAKSNFLAAMSHELRTPLNAVLGFADIMRQGLFGPVGHPRYAEYVDGIVKSGQHLLSLINDVLDMSRVEAGKLELSEDELDLRKSIDEAFDLVIVTADGKGVSLTRALPAILPQLHADPRLLRQMLLNLLSNAIKFTPEGGSVEVAAAILTDGGLAIRVRDSGVGMTDHQLKRVFEPFSQGDSQRAREAGGSGLGLPITRRLIELHDGQIHLSSRKSAGTTATLIFPASRVRLMAGVA</sequence>
<evidence type="ECO:0000256" key="12">
    <source>
        <dbReference type="SAM" id="Phobius"/>
    </source>
</evidence>
<organism evidence="14 15">
    <name type="scientific">Ferrovibrio terrae</name>
    <dbReference type="NCBI Taxonomy" id="2594003"/>
    <lineage>
        <taxon>Bacteria</taxon>
        <taxon>Pseudomonadati</taxon>
        <taxon>Pseudomonadota</taxon>
        <taxon>Alphaproteobacteria</taxon>
        <taxon>Rhodospirillales</taxon>
        <taxon>Rhodospirillaceae</taxon>
        <taxon>Ferrovibrio</taxon>
    </lineage>
</organism>
<reference evidence="14 15" key="1">
    <citation type="submission" date="2019-07" db="EMBL/GenBank/DDBJ databases">
        <title>Genome sequencing for Ferrovibrio sp. K5.</title>
        <authorList>
            <person name="Park S.-J."/>
        </authorList>
    </citation>
    <scope>NUCLEOTIDE SEQUENCE [LARGE SCALE GENOMIC DNA]</scope>
    <source>
        <strain evidence="14 15">K5</strain>
    </source>
</reference>
<dbReference type="SUPFAM" id="SSF55874">
    <property type="entry name" value="ATPase domain of HSP90 chaperone/DNA topoisomerase II/histidine kinase"/>
    <property type="match status" value="1"/>
</dbReference>
<dbReference type="GO" id="GO:0016020">
    <property type="term" value="C:membrane"/>
    <property type="evidence" value="ECO:0007669"/>
    <property type="project" value="UniProtKB-SubCell"/>
</dbReference>
<evidence type="ECO:0000256" key="10">
    <source>
        <dbReference type="ARBA" id="ARBA00023136"/>
    </source>
</evidence>
<dbReference type="GO" id="GO:0005524">
    <property type="term" value="F:ATP binding"/>
    <property type="evidence" value="ECO:0007669"/>
    <property type="project" value="UniProtKB-KW"/>
</dbReference>
<dbReference type="GO" id="GO:0000155">
    <property type="term" value="F:phosphorelay sensor kinase activity"/>
    <property type="evidence" value="ECO:0007669"/>
    <property type="project" value="InterPro"/>
</dbReference>
<dbReference type="RefSeq" id="WP_144069227.1">
    <property type="nucleotide sequence ID" value="NZ_CP041636.1"/>
</dbReference>
<evidence type="ECO:0000256" key="4">
    <source>
        <dbReference type="ARBA" id="ARBA00022553"/>
    </source>
</evidence>
<dbReference type="Pfam" id="PF02518">
    <property type="entry name" value="HATPase_c"/>
    <property type="match status" value="1"/>
</dbReference>